<reference evidence="1" key="1">
    <citation type="submission" date="2020-06" db="EMBL/GenBank/DDBJ databases">
        <authorList>
            <person name="Li T."/>
            <person name="Hu X."/>
            <person name="Zhang T."/>
            <person name="Song X."/>
            <person name="Zhang H."/>
            <person name="Dai N."/>
            <person name="Sheng W."/>
            <person name="Hou X."/>
            <person name="Wei L."/>
        </authorList>
    </citation>
    <scope>NUCLEOTIDE SEQUENCE</scope>
    <source>
        <strain evidence="1">G02</strain>
        <tissue evidence="1">Leaf</tissue>
    </source>
</reference>
<dbReference type="AlphaFoldDB" id="A0AAW2VRH1"/>
<accession>A0AAW2VRH1</accession>
<dbReference type="EMBL" id="JACGWJ010000003">
    <property type="protein sequence ID" value="KAL0430891.1"/>
    <property type="molecule type" value="Genomic_DNA"/>
</dbReference>
<dbReference type="PANTHER" id="PTHR11439">
    <property type="entry name" value="GAG-POL-RELATED RETROTRANSPOSON"/>
    <property type="match status" value="1"/>
</dbReference>
<reference evidence="1" key="2">
    <citation type="journal article" date="2024" name="Plant">
        <title>Genomic evolution and insights into agronomic trait innovations of Sesamum species.</title>
        <authorList>
            <person name="Miao H."/>
            <person name="Wang L."/>
            <person name="Qu L."/>
            <person name="Liu H."/>
            <person name="Sun Y."/>
            <person name="Le M."/>
            <person name="Wang Q."/>
            <person name="Wei S."/>
            <person name="Zheng Y."/>
            <person name="Lin W."/>
            <person name="Duan Y."/>
            <person name="Cao H."/>
            <person name="Xiong S."/>
            <person name="Wang X."/>
            <person name="Wei L."/>
            <person name="Li C."/>
            <person name="Ma Q."/>
            <person name="Ju M."/>
            <person name="Zhao R."/>
            <person name="Li G."/>
            <person name="Mu C."/>
            <person name="Tian Q."/>
            <person name="Mei H."/>
            <person name="Zhang T."/>
            <person name="Gao T."/>
            <person name="Zhang H."/>
        </authorList>
    </citation>
    <scope>NUCLEOTIDE SEQUENCE</scope>
    <source>
        <strain evidence="1">G02</strain>
    </source>
</reference>
<dbReference type="PANTHER" id="PTHR11439:SF483">
    <property type="entry name" value="PEPTIDE SYNTHASE GLIP-LIKE, PUTATIVE (AFU_ORTHOLOGUE AFUA_3G12920)-RELATED"/>
    <property type="match status" value="1"/>
</dbReference>
<organism evidence="1">
    <name type="scientific">Sesamum radiatum</name>
    <name type="common">Black benniseed</name>
    <dbReference type="NCBI Taxonomy" id="300843"/>
    <lineage>
        <taxon>Eukaryota</taxon>
        <taxon>Viridiplantae</taxon>
        <taxon>Streptophyta</taxon>
        <taxon>Embryophyta</taxon>
        <taxon>Tracheophyta</taxon>
        <taxon>Spermatophyta</taxon>
        <taxon>Magnoliopsida</taxon>
        <taxon>eudicotyledons</taxon>
        <taxon>Gunneridae</taxon>
        <taxon>Pentapetalae</taxon>
        <taxon>asterids</taxon>
        <taxon>lamiids</taxon>
        <taxon>Lamiales</taxon>
        <taxon>Pedaliaceae</taxon>
        <taxon>Sesamum</taxon>
    </lineage>
</organism>
<comment type="caution">
    <text evidence="1">The sequence shown here is derived from an EMBL/GenBank/DDBJ whole genome shotgun (WGS) entry which is preliminary data.</text>
</comment>
<protein>
    <recommendedName>
        <fullName evidence="2">Mitochondrial protein</fullName>
    </recommendedName>
</protein>
<gene>
    <name evidence="1" type="ORF">Sradi_0715100</name>
</gene>
<proteinExistence type="predicted"/>
<evidence type="ECO:0000313" key="1">
    <source>
        <dbReference type="EMBL" id="KAL0430891.1"/>
    </source>
</evidence>
<evidence type="ECO:0008006" key="2">
    <source>
        <dbReference type="Google" id="ProtNLM"/>
    </source>
</evidence>
<name>A0AAW2VRH1_SESRA</name>
<sequence>MHAREIIKKFKVMGYNPMNTSIECAVKLSKDDRARKIDSTTFRSLVRSLGYLTCTRPNILFAVGLVSRFMENSNEKHMNATKRILRNLKGSLDYGIFYTTSTNACLRGYCDSDYAGGVDD</sequence>